<accession>A0A371RHD7</accession>
<evidence type="ECO:0000313" key="2">
    <source>
        <dbReference type="EMBL" id="RFB04868.1"/>
    </source>
</evidence>
<comment type="caution">
    <text evidence="2">The sequence shown here is derived from an EMBL/GenBank/DDBJ whole genome shotgun (WGS) entry which is preliminary data.</text>
</comment>
<feature type="region of interest" description="Disordered" evidence="1">
    <location>
        <begin position="177"/>
        <end position="227"/>
    </location>
</feature>
<dbReference type="EMBL" id="QUQO01000001">
    <property type="protein sequence ID" value="RFB04868.1"/>
    <property type="molecule type" value="Genomic_DNA"/>
</dbReference>
<feature type="compositionally biased region" description="Basic and acidic residues" evidence="1">
    <location>
        <begin position="177"/>
        <end position="188"/>
    </location>
</feature>
<dbReference type="InterPro" id="IPR010421">
    <property type="entry name" value="TrcR"/>
</dbReference>
<dbReference type="Proteomes" id="UP000264589">
    <property type="component" value="Unassembled WGS sequence"/>
</dbReference>
<keyword evidence="3" id="KW-1185">Reference proteome</keyword>
<sequence length="227" mass="24747">MSDRPLMPKATAVWLIDNTALSFDQIADFCGLHSLEVKGIADGDVAAGVRGIDPISQHQLTREEIEKGEKDEDYRMKLSKPKTIVAAPKKKAPRYTPLSRRQERPNAIAWIVRNHPEVPDSQIAKLLGTTKTTIQAIRDKSHWNSSNLEPQDPVALGLCSQFDLDMAVSKASEKRAAMEAAGKIDEGARLAPAAETEKADEDERSNAAPDIDKIFANFGGGGDSDND</sequence>
<feature type="compositionally biased region" description="Gly residues" evidence="1">
    <location>
        <begin position="218"/>
        <end position="227"/>
    </location>
</feature>
<reference evidence="2 3" key="1">
    <citation type="submission" date="2018-08" db="EMBL/GenBank/DDBJ databases">
        <title>Parvularcula sp. SM1705, isolated from surface water of the South Sea China.</title>
        <authorList>
            <person name="Sun L."/>
        </authorList>
    </citation>
    <scope>NUCLEOTIDE SEQUENCE [LARGE SCALE GENOMIC DNA]</scope>
    <source>
        <strain evidence="2 3">SM1705</strain>
    </source>
</reference>
<protein>
    <submittedName>
        <fullName evidence="2">DUF1013 domain-containing protein</fullName>
    </submittedName>
</protein>
<evidence type="ECO:0000256" key="1">
    <source>
        <dbReference type="SAM" id="MobiDB-lite"/>
    </source>
</evidence>
<organism evidence="2 3">
    <name type="scientific">Parvularcula marina</name>
    <dbReference type="NCBI Taxonomy" id="2292771"/>
    <lineage>
        <taxon>Bacteria</taxon>
        <taxon>Pseudomonadati</taxon>
        <taxon>Pseudomonadota</taxon>
        <taxon>Alphaproteobacteria</taxon>
        <taxon>Parvularculales</taxon>
        <taxon>Parvularculaceae</taxon>
        <taxon>Parvularcula</taxon>
    </lineage>
</organism>
<evidence type="ECO:0000313" key="3">
    <source>
        <dbReference type="Proteomes" id="UP000264589"/>
    </source>
</evidence>
<proteinExistence type="predicted"/>
<dbReference type="Pfam" id="PF06242">
    <property type="entry name" value="TrcR"/>
    <property type="match status" value="1"/>
</dbReference>
<dbReference type="InParanoid" id="A0A371RHD7"/>
<gene>
    <name evidence="2" type="ORF">DX908_05965</name>
</gene>
<dbReference type="RefSeq" id="WP_116391499.1">
    <property type="nucleotide sequence ID" value="NZ_QUQO01000001.1"/>
</dbReference>
<dbReference type="AlphaFoldDB" id="A0A371RHD7"/>
<name>A0A371RHD7_9PROT</name>
<dbReference type="OrthoDB" id="9789843at2"/>